<keyword evidence="3" id="KW-1185">Reference proteome</keyword>
<accession>A0ABX8JF36</accession>
<reference evidence="2 3" key="1">
    <citation type="submission" date="2021-06" db="EMBL/GenBank/DDBJ databases">
        <title>Gemonas diversity in paddy soil.</title>
        <authorList>
            <person name="Liu G."/>
        </authorList>
    </citation>
    <scope>NUCLEOTIDE SEQUENCE [LARGE SCALE GENOMIC DNA]</scope>
    <source>
        <strain evidence="2 3">RG29</strain>
    </source>
</reference>
<evidence type="ECO:0000256" key="1">
    <source>
        <dbReference type="SAM" id="SignalP"/>
    </source>
</evidence>
<name>A0ABX8JF36_9BACT</name>
<dbReference type="Proteomes" id="UP000683493">
    <property type="component" value="Chromosome"/>
</dbReference>
<feature type="signal peptide" evidence="1">
    <location>
        <begin position="1"/>
        <end position="26"/>
    </location>
</feature>
<proteinExistence type="predicted"/>
<evidence type="ECO:0000313" key="2">
    <source>
        <dbReference type="EMBL" id="QWV96092.1"/>
    </source>
</evidence>
<protein>
    <recommendedName>
        <fullName evidence="4">Lipocalin-like domain-containing protein</fullName>
    </recommendedName>
</protein>
<sequence length="181" mass="18858">MMRQSMTLVIVALAMAIGGCSSSSQADAVDTNVKVLASNVAVDNTKTTLSATTLQSAIEEVAPAKLSDSTMVGTWTVTNYPGNSSGIVTFSSNGTYSVTSGAFKVAGNYIEVPYTGTWKMIEGTLVELVISYPILYSGSNTGNDVGGTTEATSKYPSALVFSKNRIILKDGAFVSILKPTT</sequence>
<keyword evidence="1" id="KW-0732">Signal</keyword>
<evidence type="ECO:0000313" key="3">
    <source>
        <dbReference type="Proteomes" id="UP000683493"/>
    </source>
</evidence>
<gene>
    <name evidence="2" type="ORF">KP005_11945</name>
</gene>
<evidence type="ECO:0008006" key="4">
    <source>
        <dbReference type="Google" id="ProtNLM"/>
    </source>
</evidence>
<dbReference type="PROSITE" id="PS51257">
    <property type="entry name" value="PROKAR_LIPOPROTEIN"/>
    <property type="match status" value="1"/>
</dbReference>
<feature type="chain" id="PRO_5046838232" description="Lipocalin-like domain-containing protein" evidence="1">
    <location>
        <begin position="27"/>
        <end position="181"/>
    </location>
</feature>
<organism evidence="2 3">
    <name type="scientific">Geomonas diazotrophica</name>
    <dbReference type="NCBI Taxonomy" id="2843197"/>
    <lineage>
        <taxon>Bacteria</taxon>
        <taxon>Pseudomonadati</taxon>
        <taxon>Thermodesulfobacteriota</taxon>
        <taxon>Desulfuromonadia</taxon>
        <taxon>Geobacterales</taxon>
        <taxon>Geobacteraceae</taxon>
        <taxon>Geomonas</taxon>
    </lineage>
</organism>
<dbReference type="EMBL" id="CP076724">
    <property type="protein sequence ID" value="QWV96092.1"/>
    <property type="molecule type" value="Genomic_DNA"/>
</dbReference>